<evidence type="ECO:0000256" key="1">
    <source>
        <dbReference type="SAM" id="MobiDB-lite"/>
    </source>
</evidence>
<feature type="region of interest" description="Disordered" evidence="1">
    <location>
        <begin position="1"/>
        <end position="20"/>
    </location>
</feature>
<accession>A0A0C3S3H1</accession>
<keyword evidence="3" id="KW-1185">Reference proteome</keyword>
<reference evidence="2 3" key="1">
    <citation type="journal article" date="2014" name="PLoS Genet.">
        <title>Analysis of the Phlebiopsis gigantea genome, transcriptome and secretome provides insight into its pioneer colonization strategies of wood.</title>
        <authorList>
            <person name="Hori C."/>
            <person name="Ishida T."/>
            <person name="Igarashi K."/>
            <person name="Samejima M."/>
            <person name="Suzuki H."/>
            <person name="Master E."/>
            <person name="Ferreira P."/>
            <person name="Ruiz-Duenas F.J."/>
            <person name="Held B."/>
            <person name="Canessa P."/>
            <person name="Larrondo L.F."/>
            <person name="Schmoll M."/>
            <person name="Druzhinina I.S."/>
            <person name="Kubicek C.P."/>
            <person name="Gaskell J.A."/>
            <person name="Kersten P."/>
            <person name="St John F."/>
            <person name="Glasner J."/>
            <person name="Sabat G."/>
            <person name="Splinter BonDurant S."/>
            <person name="Syed K."/>
            <person name="Yadav J."/>
            <person name="Mgbeahuruike A.C."/>
            <person name="Kovalchuk A."/>
            <person name="Asiegbu F.O."/>
            <person name="Lackner G."/>
            <person name="Hoffmeister D."/>
            <person name="Rencoret J."/>
            <person name="Gutierrez A."/>
            <person name="Sun H."/>
            <person name="Lindquist E."/>
            <person name="Barry K."/>
            <person name="Riley R."/>
            <person name="Grigoriev I.V."/>
            <person name="Henrissat B."/>
            <person name="Kues U."/>
            <person name="Berka R.M."/>
            <person name="Martinez A.T."/>
            <person name="Covert S.F."/>
            <person name="Blanchette R.A."/>
            <person name="Cullen D."/>
        </authorList>
    </citation>
    <scope>NUCLEOTIDE SEQUENCE [LARGE SCALE GENOMIC DNA]</scope>
    <source>
        <strain evidence="2 3">11061_1 CR5-6</strain>
    </source>
</reference>
<gene>
    <name evidence="2" type="ORF">PHLGIDRAFT_296936</name>
</gene>
<evidence type="ECO:0000313" key="2">
    <source>
        <dbReference type="EMBL" id="KIP02405.1"/>
    </source>
</evidence>
<name>A0A0C3S3H1_PHLG1</name>
<organism evidence="2 3">
    <name type="scientific">Phlebiopsis gigantea (strain 11061_1 CR5-6)</name>
    <name type="common">White-rot fungus</name>
    <name type="synonym">Peniophora gigantea</name>
    <dbReference type="NCBI Taxonomy" id="745531"/>
    <lineage>
        <taxon>Eukaryota</taxon>
        <taxon>Fungi</taxon>
        <taxon>Dikarya</taxon>
        <taxon>Basidiomycota</taxon>
        <taxon>Agaricomycotina</taxon>
        <taxon>Agaricomycetes</taxon>
        <taxon>Polyporales</taxon>
        <taxon>Phanerochaetaceae</taxon>
        <taxon>Phlebiopsis</taxon>
    </lineage>
</organism>
<dbReference type="HOGENOM" id="CLU_1595146_0_0_1"/>
<evidence type="ECO:0000313" key="3">
    <source>
        <dbReference type="Proteomes" id="UP000053257"/>
    </source>
</evidence>
<dbReference type="EMBL" id="KN840677">
    <property type="protein sequence ID" value="KIP02405.1"/>
    <property type="molecule type" value="Genomic_DNA"/>
</dbReference>
<feature type="region of interest" description="Disordered" evidence="1">
    <location>
        <begin position="136"/>
        <end position="156"/>
    </location>
</feature>
<protein>
    <submittedName>
        <fullName evidence="2">Uncharacterized protein</fullName>
    </submittedName>
</protein>
<dbReference type="Proteomes" id="UP000053257">
    <property type="component" value="Unassembled WGS sequence"/>
</dbReference>
<sequence length="167" mass="18105">MAIRRRLPTKYGPRTSYASSAVGPSTVRAQLSLVICSWFTTADLLGSSGTASPTAFASVEAQVQSYLDSNSHSRPVPDREKKRGVWRSLSPYAHAPRPRPTRRAPAVPVRPWWHTASAGASCDTSRRPGVLIRTRDGVHRHAGAPSSTTANKVRWAHPCGPVSSVRL</sequence>
<proteinExistence type="predicted"/>
<dbReference type="AlphaFoldDB" id="A0A0C3S3H1"/>